<keyword evidence="5" id="KW-0777">Teichoic acid biosynthesis</keyword>
<dbReference type="AlphaFoldDB" id="G8PC71"/>
<evidence type="ECO:0000256" key="5">
    <source>
        <dbReference type="ARBA" id="ARBA00022944"/>
    </source>
</evidence>
<comment type="similarity">
    <text evidence="2">Belongs to the CDP-glycerol glycerophosphotransferase family.</text>
</comment>
<dbReference type="PANTHER" id="PTHR37316">
    <property type="entry name" value="TEICHOIC ACID GLYCEROL-PHOSPHATE PRIMASE"/>
    <property type="match status" value="1"/>
</dbReference>
<evidence type="ECO:0000313" key="7">
    <source>
        <dbReference type="EMBL" id="AEV96049.1"/>
    </source>
</evidence>
<comment type="subcellular location">
    <subcellularLocation>
        <location evidence="1">Cell membrane</location>
        <topology evidence="1">Peripheral membrane protein</topology>
    </subcellularLocation>
</comment>
<dbReference type="eggNOG" id="COG1887">
    <property type="taxonomic scope" value="Bacteria"/>
</dbReference>
<dbReference type="KEGG" id="pce:PECL_1838"/>
<organism evidence="7 8">
    <name type="scientific">Pediococcus claussenii (strain ATCC BAA-344 / DSM 14800 / JCM 18046 / KCTC 3811 / LMG 21948 / P06)</name>
    <dbReference type="NCBI Taxonomy" id="701521"/>
    <lineage>
        <taxon>Bacteria</taxon>
        <taxon>Bacillati</taxon>
        <taxon>Bacillota</taxon>
        <taxon>Bacilli</taxon>
        <taxon>Lactobacillales</taxon>
        <taxon>Lactobacillaceae</taxon>
        <taxon>Pediococcus</taxon>
    </lineage>
</organism>
<dbReference type="SUPFAM" id="SSF53756">
    <property type="entry name" value="UDP-Glycosyltransferase/glycogen phosphorylase"/>
    <property type="match status" value="1"/>
</dbReference>
<keyword evidence="4" id="KW-0808">Transferase</keyword>
<gene>
    <name evidence="7" type="ordered locus">PECL_1838</name>
</gene>
<dbReference type="Gene3D" id="3.40.50.11820">
    <property type="match status" value="1"/>
</dbReference>
<dbReference type="GO" id="GO:0019350">
    <property type="term" value="P:teichoic acid biosynthetic process"/>
    <property type="evidence" value="ECO:0007669"/>
    <property type="project" value="UniProtKB-KW"/>
</dbReference>
<evidence type="ECO:0000256" key="4">
    <source>
        <dbReference type="ARBA" id="ARBA00022679"/>
    </source>
</evidence>
<keyword evidence="8" id="KW-1185">Reference proteome</keyword>
<protein>
    <submittedName>
        <fullName evidence="7">Poly(Glycerophosphate) glycerophosphotransferase family protein</fullName>
    </submittedName>
</protein>
<accession>G8PC71</accession>
<dbReference type="PANTHER" id="PTHR37316:SF3">
    <property type="entry name" value="TEICHOIC ACID GLYCEROL-PHOSPHATE TRANSFERASE"/>
    <property type="match status" value="1"/>
</dbReference>
<dbReference type="HOGENOM" id="CLU_029598_0_0_9"/>
<evidence type="ECO:0000256" key="1">
    <source>
        <dbReference type="ARBA" id="ARBA00004202"/>
    </source>
</evidence>
<dbReference type="EMBL" id="CP003137">
    <property type="protein sequence ID" value="AEV96049.1"/>
    <property type="molecule type" value="Genomic_DNA"/>
</dbReference>
<dbReference type="Pfam" id="PF04464">
    <property type="entry name" value="Glyphos_transf"/>
    <property type="match status" value="1"/>
</dbReference>
<dbReference type="InterPro" id="IPR007554">
    <property type="entry name" value="Glycerophosphate_synth"/>
</dbReference>
<sequence>MRNDKLADNLKFLYKEFEKDGSYEIKLLLFHYDRTLTSKLRFLWTSWRSLYYMATAELFIIDDYYFPLYAINKHSENTVVQLWHAIGSLKQFGLSLPSAAKSVIKPHTNYDWVFINAEIDKPAYEEAFDVEPSHILAFGEPMMDELMTAQIPTHTGVQWMLYSPTYRAGNPKLVLSLVNDMIKSSHSLTGKWEIYISLHPYLKLPDFKDLPSNVHIFQDAEKVKTLLPGVDVFITDYSSLSLNFSYFERPILLFTPDYKQYVDQNGFYVNYYQYLGAPHFDTADQVIFDINQNLETMDLKYVKKLKTNTFPFQDGKNSQRVFDFLNKLE</sequence>
<name>G8PC71_PEDCP</name>
<evidence type="ECO:0000256" key="6">
    <source>
        <dbReference type="ARBA" id="ARBA00023136"/>
    </source>
</evidence>
<keyword evidence="6" id="KW-0472">Membrane</keyword>
<dbReference type="Gene3D" id="3.40.50.12580">
    <property type="match status" value="1"/>
</dbReference>
<dbReference type="PATRIC" id="fig|701521.8.peg.1737"/>
<evidence type="ECO:0000256" key="2">
    <source>
        <dbReference type="ARBA" id="ARBA00010488"/>
    </source>
</evidence>
<dbReference type="GO" id="GO:0005886">
    <property type="term" value="C:plasma membrane"/>
    <property type="evidence" value="ECO:0007669"/>
    <property type="project" value="UniProtKB-SubCell"/>
</dbReference>
<dbReference type="InterPro" id="IPR043149">
    <property type="entry name" value="TagF_N"/>
</dbReference>
<dbReference type="InterPro" id="IPR051612">
    <property type="entry name" value="Teichoic_Acid_Biosynth"/>
</dbReference>
<keyword evidence="3" id="KW-1003">Cell membrane</keyword>
<proteinExistence type="inferred from homology"/>
<evidence type="ECO:0000313" key="8">
    <source>
        <dbReference type="Proteomes" id="UP000005444"/>
    </source>
</evidence>
<dbReference type="InterPro" id="IPR043148">
    <property type="entry name" value="TagF_C"/>
</dbReference>
<reference evidence="7 8" key="1">
    <citation type="journal article" date="2012" name="J. Bacteriol.">
        <title>Complete Genome Sequence of the Beer Spoilage Organism Pediococcus claussenii ATCC BAA-344T.</title>
        <authorList>
            <person name="Pittet V."/>
            <person name="Abegunde T."/>
            <person name="Marfleet T."/>
            <person name="Haakensen M."/>
            <person name="Morrow K."/>
            <person name="Jayaprakash T."/>
            <person name="Schroeder K."/>
            <person name="Trost B."/>
            <person name="Byrns S."/>
            <person name="Bergsveinson J."/>
            <person name="Kusalik A."/>
            <person name="Ziola B."/>
        </authorList>
    </citation>
    <scope>NUCLEOTIDE SEQUENCE [LARGE SCALE GENOMIC DNA]</scope>
    <source>
        <strain evidence="7 8">ATCC BAA-344</strain>
    </source>
</reference>
<dbReference type="GO" id="GO:0047355">
    <property type="term" value="F:CDP-glycerol glycerophosphotransferase activity"/>
    <property type="evidence" value="ECO:0007669"/>
    <property type="project" value="InterPro"/>
</dbReference>
<dbReference type="Proteomes" id="UP000005444">
    <property type="component" value="Chromosome"/>
</dbReference>
<evidence type="ECO:0000256" key="3">
    <source>
        <dbReference type="ARBA" id="ARBA00022475"/>
    </source>
</evidence>
<dbReference type="STRING" id="701521.PECL_1838"/>